<name>A0A6A4VRQ5_AMPAM</name>
<dbReference type="OrthoDB" id="7972392at2759"/>
<keyword evidence="2" id="KW-0732">Signal</keyword>
<feature type="signal peptide" evidence="2">
    <location>
        <begin position="1"/>
        <end position="22"/>
    </location>
</feature>
<dbReference type="PANTHER" id="PTHR19143">
    <property type="entry name" value="FIBRINOGEN/TENASCIN/ANGIOPOEITIN"/>
    <property type="match status" value="1"/>
</dbReference>
<comment type="caution">
    <text evidence="5">The sequence shown here is derived from an EMBL/GenBank/DDBJ whole genome shotgun (WGS) entry which is preliminary data.</text>
</comment>
<dbReference type="AlphaFoldDB" id="A0A6A4VRQ5"/>
<dbReference type="SUPFAM" id="SSF56496">
    <property type="entry name" value="Fibrinogen C-terminal domain-like"/>
    <property type="match status" value="1"/>
</dbReference>
<dbReference type="EMBL" id="VIIS01001405">
    <property type="protein sequence ID" value="KAF0298887.1"/>
    <property type="molecule type" value="Genomic_DNA"/>
</dbReference>
<feature type="compositionally biased region" description="Polar residues" evidence="1">
    <location>
        <begin position="59"/>
        <end position="76"/>
    </location>
</feature>
<evidence type="ECO:0000313" key="6">
    <source>
        <dbReference type="Proteomes" id="UP000440578"/>
    </source>
</evidence>
<feature type="chain" id="PRO_5033526054" evidence="2">
    <location>
        <begin position="23"/>
        <end position="395"/>
    </location>
</feature>
<evidence type="ECO:0000259" key="3">
    <source>
        <dbReference type="PROSITE" id="PS51406"/>
    </source>
</evidence>
<evidence type="ECO:0000313" key="4">
    <source>
        <dbReference type="EMBL" id="KAF0295286.1"/>
    </source>
</evidence>
<dbReference type="InterPro" id="IPR014716">
    <property type="entry name" value="Fibrinogen_a/b/g_C_1"/>
</dbReference>
<gene>
    <name evidence="5" type="primary">ANGPT2_1</name>
    <name evidence="4" type="synonym">ANGPT2_0</name>
    <name evidence="5" type="ORF">FJT64_003797</name>
    <name evidence="4" type="ORF">FJT64_007175</name>
</gene>
<protein>
    <submittedName>
        <fullName evidence="5">Angiopoietin-2</fullName>
    </submittedName>
</protein>
<dbReference type="NCBIfam" id="NF040941">
    <property type="entry name" value="GGGWT_bact"/>
    <property type="match status" value="1"/>
</dbReference>
<dbReference type="Pfam" id="PF00147">
    <property type="entry name" value="Fibrinogen_C"/>
    <property type="match status" value="1"/>
</dbReference>
<dbReference type="InterPro" id="IPR050373">
    <property type="entry name" value="Fibrinogen_C-term_domain"/>
</dbReference>
<dbReference type="SMART" id="SM00186">
    <property type="entry name" value="FBG"/>
    <property type="match status" value="1"/>
</dbReference>
<organism evidence="5 6">
    <name type="scientific">Amphibalanus amphitrite</name>
    <name type="common">Striped barnacle</name>
    <name type="synonym">Balanus amphitrite</name>
    <dbReference type="NCBI Taxonomy" id="1232801"/>
    <lineage>
        <taxon>Eukaryota</taxon>
        <taxon>Metazoa</taxon>
        <taxon>Ecdysozoa</taxon>
        <taxon>Arthropoda</taxon>
        <taxon>Crustacea</taxon>
        <taxon>Multicrustacea</taxon>
        <taxon>Cirripedia</taxon>
        <taxon>Thoracica</taxon>
        <taxon>Thoracicalcarea</taxon>
        <taxon>Balanomorpha</taxon>
        <taxon>Balanoidea</taxon>
        <taxon>Balanidae</taxon>
        <taxon>Amphibalaninae</taxon>
        <taxon>Amphibalanus</taxon>
    </lineage>
</organism>
<accession>A0A6A4VRQ5</accession>
<dbReference type="PROSITE" id="PS51406">
    <property type="entry name" value="FIBRINOGEN_C_2"/>
    <property type="match status" value="1"/>
</dbReference>
<sequence length="395" mass="41620">MRLPVWAALTAVLWLSPDPVVAPGEDGENSETITTTTTTSPITDSPQIDTMPIIGSSAEEPSQNSTQTPAANTTDVTEPPSPAPLNTSPGAVNAAAQTLVTVPWAPSDWAVYQLTETPTACTCRALCLVDPHCQAGEAAPLPSGAFSCSLASHMISDGPTAVPPTGTEWFQRGAPLAAEELEPEVAAAAAADGLDCAALLAAGVSDSGVYQIGATTQRSAYCDMSLGGGGWTLLQRWKSGTTERFDRPMADYMLGFGDPAGSHWLGLEALGAMAAQGPLQLRVTIKKDGIVWSPTQYALYNITSINPIDDYEMILTWVEGTATDGLLETSGKPFKACRLDCSYGGWWGFGDGKTGQLTNLNQSQDKDTLEWMTYWVAEGQLPLALKGSTMSVRPV</sequence>
<evidence type="ECO:0000256" key="2">
    <source>
        <dbReference type="SAM" id="SignalP"/>
    </source>
</evidence>
<keyword evidence="6" id="KW-1185">Reference proteome</keyword>
<dbReference type="Proteomes" id="UP000440578">
    <property type="component" value="Unassembled WGS sequence"/>
</dbReference>
<evidence type="ECO:0000256" key="1">
    <source>
        <dbReference type="SAM" id="MobiDB-lite"/>
    </source>
</evidence>
<feature type="domain" description="Fibrinogen C-terminal" evidence="3">
    <location>
        <begin position="187"/>
        <end position="283"/>
    </location>
</feature>
<evidence type="ECO:0000313" key="5">
    <source>
        <dbReference type="EMBL" id="KAF0298887.1"/>
    </source>
</evidence>
<dbReference type="PANTHER" id="PTHR19143:SF327">
    <property type="entry name" value="FI21813P1-RELATED"/>
    <property type="match status" value="1"/>
</dbReference>
<feature type="region of interest" description="Disordered" evidence="1">
    <location>
        <begin position="18"/>
        <end position="90"/>
    </location>
</feature>
<feature type="compositionally biased region" description="Low complexity" evidence="1">
    <location>
        <begin position="32"/>
        <end position="46"/>
    </location>
</feature>
<dbReference type="InterPro" id="IPR036056">
    <property type="entry name" value="Fibrinogen-like_C"/>
</dbReference>
<dbReference type="EMBL" id="VIIS01001629">
    <property type="protein sequence ID" value="KAF0295286.1"/>
    <property type="molecule type" value="Genomic_DNA"/>
</dbReference>
<dbReference type="InterPro" id="IPR002181">
    <property type="entry name" value="Fibrinogen_a/b/g_C_dom"/>
</dbReference>
<proteinExistence type="predicted"/>
<dbReference type="Gene3D" id="3.90.215.10">
    <property type="entry name" value="Gamma Fibrinogen, chain A, domain 1"/>
    <property type="match status" value="1"/>
</dbReference>
<dbReference type="GO" id="GO:0005615">
    <property type="term" value="C:extracellular space"/>
    <property type="evidence" value="ECO:0007669"/>
    <property type="project" value="TreeGrafter"/>
</dbReference>
<reference evidence="5 6" key="1">
    <citation type="submission" date="2019-07" db="EMBL/GenBank/DDBJ databases">
        <title>Draft genome assembly of a fouling barnacle, Amphibalanus amphitrite (Darwin, 1854): The first reference genome for Thecostraca.</title>
        <authorList>
            <person name="Kim W."/>
        </authorList>
    </citation>
    <scope>NUCLEOTIDE SEQUENCE [LARGE SCALE GENOMIC DNA]</scope>
    <source>
        <strain evidence="5">SNU_AA5</strain>
        <tissue evidence="5">Soma without cirri and trophi</tissue>
    </source>
</reference>